<reference evidence="1 2" key="1">
    <citation type="journal article" date="2016" name="Sci. Rep.">
        <title>The Dendrobium catenatum Lindl. genome sequence provides insights into polysaccharide synthase, floral development and adaptive evolution.</title>
        <authorList>
            <person name="Zhang G.Q."/>
            <person name="Xu Q."/>
            <person name="Bian C."/>
            <person name="Tsai W.C."/>
            <person name="Yeh C.M."/>
            <person name="Liu K.W."/>
            <person name="Yoshida K."/>
            <person name="Zhang L.S."/>
            <person name="Chang S.B."/>
            <person name="Chen F."/>
            <person name="Shi Y."/>
            <person name="Su Y.Y."/>
            <person name="Zhang Y.Q."/>
            <person name="Chen L.J."/>
            <person name="Yin Y."/>
            <person name="Lin M."/>
            <person name="Huang H."/>
            <person name="Deng H."/>
            <person name="Wang Z.W."/>
            <person name="Zhu S.L."/>
            <person name="Zhao X."/>
            <person name="Deng C."/>
            <person name="Niu S.C."/>
            <person name="Huang J."/>
            <person name="Wang M."/>
            <person name="Liu G.H."/>
            <person name="Yang H.J."/>
            <person name="Xiao X.J."/>
            <person name="Hsiao Y.Y."/>
            <person name="Wu W.L."/>
            <person name="Chen Y.Y."/>
            <person name="Mitsuda N."/>
            <person name="Ohme-Takagi M."/>
            <person name="Luo Y.B."/>
            <person name="Van de Peer Y."/>
            <person name="Liu Z.J."/>
        </authorList>
    </citation>
    <scope>NUCLEOTIDE SEQUENCE [LARGE SCALE GENOMIC DNA]</scope>
    <source>
        <tissue evidence="1">The whole plant</tissue>
    </source>
</reference>
<dbReference type="AlphaFoldDB" id="A0A2I0XHG8"/>
<protein>
    <submittedName>
        <fullName evidence="1">Uncharacterized protein</fullName>
    </submittedName>
</protein>
<proteinExistence type="predicted"/>
<evidence type="ECO:0000313" key="1">
    <source>
        <dbReference type="EMBL" id="PKU87340.1"/>
    </source>
</evidence>
<keyword evidence="2" id="KW-1185">Reference proteome</keyword>
<evidence type="ECO:0000313" key="2">
    <source>
        <dbReference type="Proteomes" id="UP000233837"/>
    </source>
</evidence>
<reference evidence="1 2" key="2">
    <citation type="journal article" date="2017" name="Nature">
        <title>The Apostasia genome and the evolution of orchids.</title>
        <authorList>
            <person name="Zhang G.Q."/>
            <person name="Liu K.W."/>
            <person name="Li Z."/>
            <person name="Lohaus R."/>
            <person name="Hsiao Y.Y."/>
            <person name="Niu S.C."/>
            <person name="Wang J.Y."/>
            <person name="Lin Y.C."/>
            <person name="Xu Q."/>
            <person name="Chen L.J."/>
            <person name="Yoshida K."/>
            <person name="Fujiwara S."/>
            <person name="Wang Z.W."/>
            <person name="Zhang Y.Q."/>
            <person name="Mitsuda N."/>
            <person name="Wang M."/>
            <person name="Liu G.H."/>
            <person name="Pecoraro L."/>
            <person name="Huang H.X."/>
            <person name="Xiao X.J."/>
            <person name="Lin M."/>
            <person name="Wu X.Y."/>
            <person name="Wu W.L."/>
            <person name="Chen Y.Y."/>
            <person name="Chang S.B."/>
            <person name="Sakamoto S."/>
            <person name="Ohme-Takagi M."/>
            <person name="Yagi M."/>
            <person name="Zeng S.J."/>
            <person name="Shen C.Y."/>
            <person name="Yeh C.M."/>
            <person name="Luo Y.B."/>
            <person name="Tsai W.C."/>
            <person name="Van de Peer Y."/>
            <person name="Liu Z.J."/>
        </authorList>
    </citation>
    <scope>NUCLEOTIDE SEQUENCE [LARGE SCALE GENOMIC DNA]</scope>
    <source>
        <tissue evidence="1">The whole plant</tissue>
    </source>
</reference>
<dbReference type="Proteomes" id="UP000233837">
    <property type="component" value="Unassembled WGS sequence"/>
</dbReference>
<dbReference type="EMBL" id="KZ501876">
    <property type="protein sequence ID" value="PKU87340.1"/>
    <property type="molecule type" value="Genomic_DNA"/>
</dbReference>
<name>A0A2I0XHG8_9ASPA</name>
<sequence>MVDSNDIDGISVQLLHEVLKGKFEPAPATHIVNWRLLNMRRSIFICRTVFPGLIRWKFCVLFMTDRNQLPSQCIVPSGLPTSHRCKWL</sequence>
<accession>A0A2I0XHG8</accession>
<organism evidence="1 2">
    <name type="scientific">Dendrobium catenatum</name>
    <dbReference type="NCBI Taxonomy" id="906689"/>
    <lineage>
        <taxon>Eukaryota</taxon>
        <taxon>Viridiplantae</taxon>
        <taxon>Streptophyta</taxon>
        <taxon>Embryophyta</taxon>
        <taxon>Tracheophyta</taxon>
        <taxon>Spermatophyta</taxon>
        <taxon>Magnoliopsida</taxon>
        <taxon>Liliopsida</taxon>
        <taxon>Asparagales</taxon>
        <taxon>Orchidaceae</taxon>
        <taxon>Epidendroideae</taxon>
        <taxon>Malaxideae</taxon>
        <taxon>Dendrobiinae</taxon>
        <taxon>Dendrobium</taxon>
    </lineage>
</organism>
<gene>
    <name evidence="1" type="ORF">MA16_Dca021288</name>
</gene>